<sequence>MLRERDFCVTPGRFVLSVRKRSTIYCGAKGRDGRVVFVCYPLPPSNFDSAPLQTFHAKNNVFNSSLCKANRRKRRSRSVANTGALTDAFTSLYF</sequence>
<organism evidence="1 2">
    <name type="scientific">Eumeta variegata</name>
    <name type="common">Bagworm moth</name>
    <name type="synonym">Eumeta japonica</name>
    <dbReference type="NCBI Taxonomy" id="151549"/>
    <lineage>
        <taxon>Eukaryota</taxon>
        <taxon>Metazoa</taxon>
        <taxon>Ecdysozoa</taxon>
        <taxon>Arthropoda</taxon>
        <taxon>Hexapoda</taxon>
        <taxon>Insecta</taxon>
        <taxon>Pterygota</taxon>
        <taxon>Neoptera</taxon>
        <taxon>Endopterygota</taxon>
        <taxon>Lepidoptera</taxon>
        <taxon>Glossata</taxon>
        <taxon>Ditrysia</taxon>
        <taxon>Tineoidea</taxon>
        <taxon>Psychidae</taxon>
        <taxon>Oiketicinae</taxon>
        <taxon>Eumeta</taxon>
    </lineage>
</organism>
<dbReference type="Proteomes" id="UP000299102">
    <property type="component" value="Unassembled WGS sequence"/>
</dbReference>
<accession>A0A4C1ZBT2</accession>
<evidence type="ECO:0000313" key="1">
    <source>
        <dbReference type="EMBL" id="GBP86036.1"/>
    </source>
</evidence>
<proteinExistence type="predicted"/>
<gene>
    <name evidence="1" type="ORF">EVAR_68513_1</name>
</gene>
<comment type="caution">
    <text evidence="1">The sequence shown here is derived from an EMBL/GenBank/DDBJ whole genome shotgun (WGS) entry which is preliminary data.</text>
</comment>
<dbReference type="EMBL" id="BGZK01001774">
    <property type="protein sequence ID" value="GBP86036.1"/>
    <property type="molecule type" value="Genomic_DNA"/>
</dbReference>
<reference evidence="1 2" key="1">
    <citation type="journal article" date="2019" name="Commun. Biol.">
        <title>The bagworm genome reveals a unique fibroin gene that provides high tensile strength.</title>
        <authorList>
            <person name="Kono N."/>
            <person name="Nakamura H."/>
            <person name="Ohtoshi R."/>
            <person name="Tomita M."/>
            <person name="Numata K."/>
            <person name="Arakawa K."/>
        </authorList>
    </citation>
    <scope>NUCLEOTIDE SEQUENCE [LARGE SCALE GENOMIC DNA]</scope>
</reference>
<evidence type="ECO:0000313" key="2">
    <source>
        <dbReference type="Proteomes" id="UP000299102"/>
    </source>
</evidence>
<name>A0A4C1ZBT2_EUMVA</name>
<protein>
    <submittedName>
        <fullName evidence="1">Uncharacterized protein</fullName>
    </submittedName>
</protein>
<dbReference type="AlphaFoldDB" id="A0A4C1ZBT2"/>
<keyword evidence="2" id="KW-1185">Reference proteome</keyword>